<evidence type="ECO:0000313" key="3">
    <source>
        <dbReference type="Proteomes" id="UP001465668"/>
    </source>
</evidence>
<proteinExistence type="predicted"/>
<dbReference type="InterPro" id="IPR010730">
    <property type="entry name" value="HET"/>
</dbReference>
<dbReference type="InterPro" id="IPR052895">
    <property type="entry name" value="HetReg/Transcr_Mod"/>
</dbReference>
<evidence type="ECO:0000259" key="1">
    <source>
        <dbReference type="Pfam" id="PF06985"/>
    </source>
</evidence>
<name>A0ABR2Y2N9_9PEZI</name>
<protein>
    <recommendedName>
        <fullName evidence="1">Heterokaryon incompatibility domain-containing protein</fullName>
    </recommendedName>
</protein>
<organism evidence="2 3">
    <name type="scientific">Seiridium cardinale</name>
    <dbReference type="NCBI Taxonomy" id="138064"/>
    <lineage>
        <taxon>Eukaryota</taxon>
        <taxon>Fungi</taxon>
        <taxon>Dikarya</taxon>
        <taxon>Ascomycota</taxon>
        <taxon>Pezizomycotina</taxon>
        <taxon>Sordariomycetes</taxon>
        <taxon>Xylariomycetidae</taxon>
        <taxon>Amphisphaeriales</taxon>
        <taxon>Sporocadaceae</taxon>
        <taxon>Seiridium</taxon>
    </lineage>
</organism>
<sequence>MASRSSSESALGLLIIDFSLKTYDIDHCPRFIALSYVWGTDAPRNEITVNGQRFFTRDNLWDALRRLSQLRRREQFFWIDAICINQDDVKERAHQVNMMQDIFSRADMIIAWLGLPDPDSDLVMDAIRARSRNVGGNNDGGWSVQKAVKSFVRRPYFQRMWIVQEVLLSPTVQVLCGPRFCLWDDMAKFILRKNWPSEMAIPGTTDALLSRWMDRSTPRSGNSQTSLHAMIYDFHPAKCADPRDSVYALLGLVTAPRLGSSTLVADYTISTAQLYHQTLGHLSKSLGRPEDYLDREILKLKLRTALRLPGDIGRLFHVVEMLSSSSSHGSMYEIELAFSDDEHGVLRIAHTFSAGTSLDGIVQQRLTACRILVWPGSETTIS</sequence>
<evidence type="ECO:0000313" key="2">
    <source>
        <dbReference type="EMBL" id="KAK9780217.1"/>
    </source>
</evidence>
<feature type="domain" description="Heterokaryon incompatibility" evidence="1">
    <location>
        <begin position="31"/>
        <end position="165"/>
    </location>
</feature>
<gene>
    <name evidence="2" type="ORF">SCAR479_02854</name>
</gene>
<dbReference type="Proteomes" id="UP001465668">
    <property type="component" value="Unassembled WGS sequence"/>
</dbReference>
<keyword evidence="3" id="KW-1185">Reference proteome</keyword>
<dbReference type="EMBL" id="JARVKM010000007">
    <property type="protein sequence ID" value="KAK9780217.1"/>
    <property type="molecule type" value="Genomic_DNA"/>
</dbReference>
<dbReference type="Pfam" id="PF06985">
    <property type="entry name" value="HET"/>
    <property type="match status" value="1"/>
</dbReference>
<dbReference type="PANTHER" id="PTHR24148">
    <property type="entry name" value="ANKYRIN REPEAT DOMAIN-CONTAINING PROTEIN 39 HOMOLOG-RELATED"/>
    <property type="match status" value="1"/>
</dbReference>
<reference evidence="2 3" key="1">
    <citation type="submission" date="2024-02" db="EMBL/GenBank/DDBJ databases">
        <title>First draft genome assembly of two strains of Seiridium cardinale.</title>
        <authorList>
            <person name="Emiliani G."/>
            <person name="Scali E."/>
        </authorList>
    </citation>
    <scope>NUCLEOTIDE SEQUENCE [LARGE SCALE GENOMIC DNA]</scope>
    <source>
        <strain evidence="2 3">BM-138-000479</strain>
    </source>
</reference>
<comment type="caution">
    <text evidence="2">The sequence shown here is derived from an EMBL/GenBank/DDBJ whole genome shotgun (WGS) entry which is preliminary data.</text>
</comment>
<dbReference type="PANTHER" id="PTHR24148:SF73">
    <property type="entry name" value="HET DOMAIN PROTEIN (AFU_ORTHOLOGUE AFUA_8G01020)"/>
    <property type="match status" value="1"/>
</dbReference>
<accession>A0ABR2Y2N9</accession>